<name>A0ABQ5G0M8_9ASTR</name>
<feature type="region of interest" description="Disordered" evidence="1">
    <location>
        <begin position="77"/>
        <end position="136"/>
    </location>
</feature>
<keyword evidence="2" id="KW-1133">Transmembrane helix</keyword>
<feature type="transmembrane region" description="Helical" evidence="2">
    <location>
        <begin position="15"/>
        <end position="33"/>
    </location>
</feature>
<evidence type="ECO:0000313" key="4">
    <source>
        <dbReference type="Proteomes" id="UP001151760"/>
    </source>
</evidence>
<proteinExistence type="predicted"/>
<protein>
    <submittedName>
        <fullName evidence="3">Uncharacterized protein</fullName>
    </submittedName>
</protein>
<sequence length="154" mass="17305">MSDVPYPSRTTNLDPSLLLSLTIAFFTSSAYLLRSSTTVNHVTPFATTSFFLYTNYLYIFLLFFRFFPQLPNRGYQASPQPLLSLPPPHPTTPPPPEILQQTTSDRTLTASESKPCPLTKDSDEGSDTTPEAPKKTTKMKLFKDIVVAEKKLRQ</sequence>
<dbReference type="Proteomes" id="UP001151760">
    <property type="component" value="Unassembled WGS sequence"/>
</dbReference>
<feature type="compositionally biased region" description="Pro residues" evidence="1">
    <location>
        <begin position="84"/>
        <end position="97"/>
    </location>
</feature>
<reference evidence="3" key="1">
    <citation type="journal article" date="2022" name="Int. J. Mol. Sci.">
        <title>Draft Genome of Tanacetum Coccineum: Genomic Comparison of Closely Related Tanacetum-Family Plants.</title>
        <authorList>
            <person name="Yamashiro T."/>
            <person name="Shiraishi A."/>
            <person name="Nakayama K."/>
            <person name="Satake H."/>
        </authorList>
    </citation>
    <scope>NUCLEOTIDE SEQUENCE</scope>
</reference>
<dbReference type="EMBL" id="BQNB010017965">
    <property type="protein sequence ID" value="GJT69181.1"/>
    <property type="molecule type" value="Genomic_DNA"/>
</dbReference>
<comment type="caution">
    <text evidence="3">The sequence shown here is derived from an EMBL/GenBank/DDBJ whole genome shotgun (WGS) entry which is preliminary data.</text>
</comment>
<keyword evidence="2" id="KW-0812">Transmembrane</keyword>
<reference evidence="3" key="2">
    <citation type="submission" date="2022-01" db="EMBL/GenBank/DDBJ databases">
        <authorList>
            <person name="Yamashiro T."/>
            <person name="Shiraishi A."/>
            <person name="Satake H."/>
            <person name="Nakayama K."/>
        </authorList>
    </citation>
    <scope>NUCLEOTIDE SEQUENCE</scope>
</reference>
<organism evidence="3 4">
    <name type="scientific">Tanacetum coccineum</name>
    <dbReference type="NCBI Taxonomy" id="301880"/>
    <lineage>
        <taxon>Eukaryota</taxon>
        <taxon>Viridiplantae</taxon>
        <taxon>Streptophyta</taxon>
        <taxon>Embryophyta</taxon>
        <taxon>Tracheophyta</taxon>
        <taxon>Spermatophyta</taxon>
        <taxon>Magnoliopsida</taxon>
        <taxon>eudicotyledons</taxon>
        <taxon>Gunneridae</taxon>
        <taxon>Pentapetalae</taxon>
        <taxon>asterids</taxon>
        <taxon>campanulids</taxon>
        <taxon>Asterales</taxon>
        <taxon>Asteraceae</taxon>
        <taxon>Asteroideae</taxon>
        <taxon>Anthemideae</taxon>
        <taxon>Anthemidinae</taxon>
        <taxon>Tanacetum</taxon>
    </lineage>
</organism>
<keyword evidence="2" id="KW-0472">Membrane</keyword>
<gene>
    <name evidence="3" type="ORF">Tco_1028467</name>
</gene>
<feature type="transmembrane region" description="Helical" evidence="2">
    <location>
        <begin position="45"/>
        <end position="67"/>
    </location>
</feature>
<evidence type="ECO:0000313" key="3">
    <source>
        <dbReference type="EMBL" id="GJT69181.1"/>
    </source>
</evidence>
<keyword evidence="4" id="KW-1185">Reference proteome</keyword>
<accession>A0ABQ5G0M8</accession>
<evidence type="ECO:0000256" key="2">
    <source>
        <dbReference type="SAM" id="Phobius"/>
    </source>
</evidence>
<evidence type="ECO:0000256" key="1">
    <source>
        <dbReference type="SAM" id="MobiDB-lite"/>
    </source>
</evidence>